<evidence type="ECO:0008006" key="3">
    <source>
        <dbReference type="Google" id="ProtNLM"/>
    </source>
</evidence>
<keyword evidence="2" id="KW-1185">Reference proteome</keyword>
<dbReference type="EMBL" id="JARIHO010000010">
    <property type="protein sequence ID" value="KAJ7354525.1"/>
    <property type="molecule type" value="Genomic_DNA"/>
</dbReference>
<dbReference type="AlphaFoldDB" id="A0AAD7EYH9"/>
<comment type="caution">
    <text evidence="1">The sequence shown here is derived from an EMBL/GenBank/DDBJ whole genome shotgun (WGS) entry which is preliminary data.</text>
</comment>
<dbReference type="InterPro" id="IPR036047">
    <property type="entry name" value="F-box-like_dom_sf"/>
</dbReference>
<protein>
    <recommendedName>
        <fullName evidence="3">F-box domain-containing protein</fullName>
    </recommendedName>
</protein>
<evidence type="ECO:0000313" key="1">
    <source>
        <dbReference type="EMBL" id="KAJ7354525.1"/>
    </source>
</evidence>
<name>A0AAD7EYH9_9AGAR</name>
<organism evidence="1 2">
    <name type="scientific">Mycena albidolilacea</name>
    <dbReference type="NCBI Taxonomy" id="1033008"/>
    <lineage>
        <taxon>Eukaryota</taxon>
        <taxon>Fungi</taxon>
        <taxon>Dikarya</taxon>
        <taxon>Basidiomycota</taxon>
        <taxon>Agaricomycotina</taxon>
        <taxon>Agaricomycetes</taxon>
        <taxon>Agaricomycetidae</taxon>
        <taxon>Agaricales</taxon>
        <taxon>Marasmiineae</taxon>
        <taxon>Mycenaceae</taxon>
        <taxon>Mycena</taxon>
    </lineage>
</organism>
<gene>
    <name evidence="1" type="ORF">DFH08DRAFT_804424</name>
</gene>
<reference evidence="1" key="1">
    <citation type="submission" date="2023-03" db="EMBL/GenBank/DDBJ databases">
        <title>Massive genome expansion in bonnet fungi (Mycena s.s.) driven by repeated elements and novel gene families across ecological guilds.</title>
        <authorList>
            <consortium name="Lawrence Berkeley National Laboratory"/>
            <person name="Harder C.B."/>
            <person name="Miyauchi S."/>
            <person name="Viragh M."/>
            <person name="Kuo A."/>
            <person name="Thoen E."/>
            <person name="Andreopoulos B."/>
            <person name="Lu D."/>
            <person name="Skrede I."/>
            <person name="Drula E."/>
            <person name="Henrissat B."/>
            <person name="Morin E."/>
            <person name="Kohler A."/>
            <person name="Barry K."/>
            <person name="LaButti K."/>
            <person name="Morin E."/>
            <person name="Salamov A."/>
            <person name="Lipzen A."/>
            <person name="Mereny Z."/>
            <person name="Hegedus B."/>
            <person name="Baldrian P."/>
            <person name="Stursova M."/>
            <person name="Weitz H."/>
            <person name="Taylor A."/>
            <person name="Grigoriev I.V."/>
            <person name="Nagy L.G."/>
            <person name="Martin F."/>
            <person name="Kauserud H."/>
        </authorList>
    </citation>
    <scope>NUCLEOTIDE SEQUENCE</scope>
    <source>
        <strain evidence="1">CBHHK002</strain>
    </source>
</reference>
<dbReference type="Proteomes" id="UP001218218">
    <property type="component" value="Unassembled WGS sequence"/>
</dbReference>
<dbReference type="SUPFAM" id="SSF81383">
    <property type="entry name" value="F-box domain"/>
    <property type="match status" value="1"/>
</dbReference>
<proteinExistence type="predicted"/>
<accession>A0AAD7EYH9</accession>
<evidence type="ECO:0000313" key="2">
    <source>
        <dbReference type="Proteomes" id="UP001218218"/>
    </source>
</evidence>
<sequence>MYVVELVELCLSHLNSPGDLKSCALVCRLWVDTAQSYLFRAPKIIYSAAAYDFLGLGKPQNTWNHLLGVLTSSSSTHLVTHIRTLHIRTQVTQETLSAICAFPFTRVTTIAFAYSGVLPASVVPALRALLALPTLQRVKLQCTFSSPAHFARLWDSMRSPHSSIQHVALGCDAPVQSLTDADLILSSPRGGEGRPLESLYLLPHNVVNSRAPPTHNVPWRVLAPVVRSAKKLEVVVNSTTMRALAPVLFPSASPGASAFPNLTTLRLYIPPWVPSPMRLALTEQLFAGLAGPASVKKPPKLHTLVLAPLSDTDSALYAVLDEALCALELQLKLEVDEATYAFILPFFPRLEASGAVSRTEGGVYWWYVGREGVW</sequence>